<organism evidence="2 3">
    <name type="scientific">Vigna mungo</name>
    <name type="common">Black gram</name>
    <name type="synonym">Phaseolus mungo</name>
    <dbReference type="NCBI Taxonomy" id="3915"/>
    <lineage>
        <taxon>Eukaryota</taxon>
        <taxon>Viridiplantae</taxon>
        <taxon>Streptophyta</taxon>
        <taxon>Embryophyta</taxon>
        <taxon>Tracheophyta</taxon>
        <taxon>Spermatophyta</taxon>
        <taxon>Magnoliopsida</taxon>
        <taxon>eudicotyledons</taxon>
        <taxon>Gunneridae</taxon>
        <taxon>Pentapetalae</taxon>
        <taxon>rosids</taxon>
        <taxon>fabids</taxon>
        <taxon>Fabales</taxon>
        <taxon>Fabaceae</taxon>
        <taxon>Papilionoideae</taxon>
        <taxon>50 kb inversion clade</taxon>
        <taxon>NPAAA clade</taxon>
        <taxon>indigoferoid/millettioid clade</taxon>
        <taxon>Phaseoleae</taxon>
        <taxon>Vigna</taxon>
    </lineage>
</organism>
<proteinExistence type="predicted"/>
<accession>A0AAQ3P1Q4</accession>
<dbReference type="AlphaFoldDB" id="A0AAQ3P1Q4"/>
<sequence>MGSTEGLLRGLIHVVRVVGGPKALPGGLSHAEGDELSMEQTRGGEDVAVNNPSEWIVFSERIEDQKKAEQGRTTDPWTNSTETFWCPPWAEWHSHETTKNQTRPQSQHRYFGSINIRTSDASDQSTQEVRKITPTSSRSRGSQKNGSRYPRSTQEVRKMTHVSSHSGERSQKNDSYLKPLGEKSEKWLQKFPLNAGSQKNDSCLKPLRGSQKNDFRNLRSTQEPLGGKSKNDFRNPRSTQEVRIMTPASSRSKGSQKNGFRNPRSMQEVRKMTLVSSLLGEVRKMASKIPVQHRKTLEIPAQQRELENNLLPQAAREEVRKSISEIPAQCRKFEKELLSIDYSTDSALSSQQPIGVDCVLGKD</sequence>
<evidence type="ECO:0000256" key="1">
    <source>
        <dbReference type="SAM" id="MobiDB-lite"/>
    </source>
</evidence>
<feature type="compositionally biased region" description="Polar residues" evidence="1">
    <location>
        <begin position="236"/>
        <end position="259"/>
    </location>
</feature>
<evidence type="ECO:0000313" key="3">
    <source>
        <dbReference type="Proteomes" id="UP001374535"/>
    </source>
</evidence>
<feature type="compositionally biased region" description="Polar residues" evidence="1">
    <location>
        <begin position="116"/>
        <end position="153"/>
    </location>
</feature>
<keyword evidence="3" id="KW-1185">Reference proteome</keyword>
<protein>
    <submittedName>
        <fullName evidence="2">Uncharacterized protein</fullName>
    </submittedName>
</protein>
<dbReference type="Proteomes" id="UP001374535">
    <property type="component" value="Chromosome 2"/>
</dbReference>
<name>A0AAQ3P1Q4_VIGMU</name>
<evidence type="ECO:0000313" key="2">
    <source>
        <dbReference type="EMBL" id="WVZ20100.1"/>
    </source>
</evidence>
<feature type="region of interest" description="Disordered" evidence="1">
    <location>
        <begin position="193"/>
        <end position="265"/>
    </location>
</feature>
<reference evidence="2 3" key="1">
    <citation type="journal article" date="2023" name="Life. Sci Alliance">
        <title>Evolutionary insights into 3D genome organization and epigenetic landscape of Vigna mungo.</title>
        <authorList>
            <person name="Junaid A."/>
            <person name="Singh B."/>
            <person name="Bhatia S."/>
        </authorList>
    </citation>
    <scope>NUCLEOTIDE SEQUENCE [LARGE SCALE GENOMIC DNA]</scope>
    <source>
        <strain evidence="2">Urdbean</strain>
    </source>
</reference>
<feature type="region of interest" description="Disordered" evidence="1">
    <location>
        <begin position="116"/>
        <end position="177"/>
    </location>
</feature>
<dbReference type="EMBL" id="CP144699">
    <property type="protein sequence ID" value="WVZ20100.1"/>
    <property type="molecule type" value="Genomic_DNA"/>
</dbReference>
<gene>
    <name evidence="2" type="ORF">V8G54_007422</name>
</gene>